<dbReference type="AlphaFoldDB" id="A0AAW0P9S2"/>
<gene>
    <name evidence="1" type="ORF">WMY93_010100</name>
</gene>
<keyword evidence="2" id="KW-1185">Reference proteome</keyword>
<accession>A0AAW0P9S2</accession>
<comment type="caution">
    <text evidence="1">The sequence shown here is derived from an EMBL/GenBank/DDBJ whole genome shotgun (WGS) entry which is preliminary data.</text>
</comment>
<protein>
    <recommendedName>
        <fullName evidence="3">Secreted protein</fullName>
    </recommendedName>
</protein>
<reference evidence="2" key="1">
    <citation type="submission" date="2024-04" db="EMBL/GenBank/DDBJ databases">
        <title>Salinicola lusitanus LLJ914,a marine bacterium isolated from the Okinawa Trough.</title>
        <authorList>
            <person name="Li J."/>
        </authorList>
    </citation>
    <scope>NUCLEOTIDE SEQUENCE [LARGE SCALE GENOMIC DNA]</scope>
</reference>
<organism evidence="1 2">
    <name type="scientific">Mugilogobius chulae</name>
    <name type="common">yellowstripe goby</name>
    <dbReference type="NCBI Taxonomy" id="88201"/>
    <lineage>
        <taxon>Eukaryota</taxon>
        <taxon>Metazoa</taxon>
        <taxon>Chordata</taxon>
        <taxon>Craniata</taxon>
        <taxon>Vertebrata</taxon>
        <taxon>Euteleostomi</taxon>
        <taxon>Actinopterygii</taxon>
        <taxon>Neopterygii</taxon>
        <taxon>Teleostei</taxon>
        <taxon>Neoteleostei</taxon>
        <taxon>Acanthomorphata</taxon>
        <taxon>Gobiaria</taxon>
        <taxon>Gobiiformes</taxon>
        <taxon>Gobioidei</taxon>
        <taxon>Gobiidae</taxon>
        <taxon>Gobionellinae</taxon>
        <taxon>Mugilogobius</taxon>
    </lineage>
</organism>
<evidence type="ECO:0000313" key="2">
    <source>
        <dbReference type="Proteomes" id="UP001460270"/>
    </source>
</evidence>
<name>A0AAW0P9S2_9GOBI</name>
<evidence type="ECO:0000313" key="1">
    <source>
        <dbReference type="EMBL" id="KAK7918816.1"/>
    </source>
</evidence>
<dbReference type="EMBL" id="JBBPFD010000007">
    <property type="protein sequence ID" value="KAK7918816.1"/>
    <property type="molecule type" value="Genomic_DNA"/>
</dbReference>
<dbReference type="Proteomes" id="UP001460270">
    <property type="component" value="Unassembled WGS sequence"/>
</dbReference>
<proteinExistence type="predicted"/>
<sequence>MNSCCLALQLFPRFGLAVSPSRRVLSLAENGCSLCHSEAQPKLISTLPVLTQESSRFGLYFPTQKRRNRARANSPHFTMTRWVPTKREKYGVVVVVVVVVV</sequence>
<evidence type="ECO:0008006" key="3">
    <source>
        <dbReference type="Google" id="ProtNLM"/>
    </source>
</evidence>